<evidence type="ECO:0000256" key="2">
    <source>
        <dbReference type="ARBA" id="ARBA00010958"/>
    </source>
</evidence>
<keyword evidence="6 11" id="KW-0378">Hydrolase</keyword>
<keyword evidence="15" id="KW-1185">Reference proteome</keyword>
<evidence type="ECO:0000313" key="14">
    <source>
        <dbReference type="EMBL" id="ANZ76419.1"/>
    </source>
</evidence>
<dbReference type="GO" id="GO:0016485">
    <property type="term" value="P:protein processing"/>
    <property type="evidence" value="ECO:0007669"/>
    <property type="project" value="TreeGrafter"/>
</dbReference>
<accession>A0A1B2JEC3</accession>
<dbReference type="InterPro" id="IPR038765">
    <property type="entry name" value="Papain-like_cys_pep_sf"/>
</dbReference>
<keyword evidence="3" id="KW-0813">Transport</keyword>
<keyword evidence="5 11" id="KW-0645">Protease</keyword>
<gene>
    <name evidence="14" type="primary">ATG4</name>
    <name evidence="14" type="ORF">ATY40_BA7504077</name>
</gene>
<evidence type="ECO:0000256" key="12">
    <source>
        <dbReference type="SAM" id="MobiDB-lite"/>
    </source>
</evidence>
<evidence type="ECO:0000259" key="13">
    <source>
        <dbReference type="Pfam" id="PF03416"/>
    </source>
</evidence>
<dbReference type="OrthoDB" id="2960936at2759"/>
<dbReference type="GO" id="GO:0005634">
    <property type="term" value="C:nucleus"/>
    <property type="evidence" value="ECO:0007669"/>
    <property type="project" value="UniProtKB-SubCell"/>
</dbReference>
<dbReference type="GO" id="GO:0015031">
    <property type="term" value="P:protein transport"/>
    <property type="evidence" value="ECO:0007669"/>
    <property type="project" value="UniProtKB-KW"/>
</dbReference>
<evidence type="ECO:0000256" key="3">
    <source>
        <dbReference type="ARBA" id="ARBA00022448"/>
    </source>
</evidence>
<dbReference type="GO" id="GO:0000423">
    <property type="term" value="P:mitophagy"/>
    <property type="evidence" value="ECO:0007669"/>
    <property type="project" value="TreeGrafter"/>
</dbReference>
<dbReference type="GO" id="GO:0004197">
    <property type="term" value="F:cysteine-type endopeptidase activity"/>
    <property type="evidence" value="ECO:0007669"/>
    <property type="project" value="TreeGrafter"/>
</dbReference>
<dbReference type="EC" id="3.4.22.-" evidence="11"/>
<dbReference type="PANTHER" id="PTHR22624">
    <property type="entry name" value="CYSTEINE PROTEASE ATG4"/>
    <property type="match status" value="1"/>
</dbReference>
<dbReference type="Proteomes" id="UP000094565">
    <property type="component" value="Chromosome 3"/>
</dbReference>
<dbReference type="GO" id="GO:0000407">
    <property type="term" value="C:phagophore assembly site"/>
    <property type="evidence" value="ECO:0007669"/>
    <property type="project" value="UniProtKB-SubCell"/>
</dbReference>
<comment type="catalytic activity">
    <reaction evidence="10">
        <text>[protein]-C-terminal L-amino acid-glycyl-phosphatidylethanolamide + H2O = [protein]-C-terminal L-amino acid-glycine + a 1,2-diacyl-sn-glycero-3-phosphoethanolamine</text>
        <dbReference type="Rhea" id="RHEA:67548"/>
        <dbReference type="Rhea" id="RHEA-COMP:17323"/>
        <dbReference type="Rhea" id="RHEA-COMP:17324"/>
        <dbReference type="ChEBI" id="CHEBI:15377"/>
        <dbReference type="ChEBI" id="CHEBI:64612"/>
        <dbReference type="ChEBI" id="CHEBI:172940"/>
        <dbReference type="ChEBI" id="CHEBI:172941"/>
    </reaction>
    <physiologicalReaction direction="left-to-right" evidence="10">
        <dbReference type="Rhea" id="RHEA:67549"/>
    </physiologicalReaction>
</comment>
<dbReference type="EMBL" id="CP014586">
    <property type="protein sequence ID" value="ANZ76419.1"/>
    <property type="molecule type" value="Genomic_DNA"/>
</dbReference>
<dbReference type="GO" id="GO:0035973">
    <property type="term" value="P:aggrephagy"/>
    <property type="evidence" value="ECO:0007669"/>
    <property type="project" value="TreeGrafter"/>
</dbReference>
<feature type="compositionally biased region" description="Polar residues" evidence="12">
    <location>
        <begin position="329"/>
        <end position="338"/>
    </location>
</feature>
<evidence type="ECO:0000256" key="7">
    <source>
        <dbReference type="ARBA" id="ARBA00022807"/>
    </source>
</evidence>
<dbReference type="GO" id="GO:0019786">
    <property type="term" value="F:protein-phosphatidylethanolamide deconjugating activity"/>
    <property type="evidence" value="ECO:0007669"/>
    <property type="project" value="InterPro"/>
</dbReference>
<evidence type="ECO:0000256" key="1">
    <source>
        <dbReference type="ARBA" id="ARBA00004329"/>
    </source>
</evidence>
<evidence type="ECO:0000313" key="15">
    <source>
        <dbReference type="Proteomes" id="UP000094565"/>
    </source>
</evidence>
<evidence type="ECO:0000256" key="11">
    <source>
        <dbReference type="RuleBase" id="RU363115"/>
    </source>
</evidence>
<evidence type="ECO:0000256" key="10">
    <source>
        <dbReference type="ARBA" id="ARBA00029362"/>
    </source>
</evidence>
<evidence type="ECO:0000256" key="5">
    <source>
        <dbReference type="ARBA" id="ARBA00022670"/>
    </source>
</evidence>
<dbReference type="Pfam" id="PF03416">
    <property type="entry name" value="Peptidase_C54"/>
    <property type="match status" value="1"/>
</dbReference>
<keyword evidence="8" id="KW-0653">Protein transport</keyword>
<organism evidence="14 15">
    <name type="scientific">Komagataella pastoris</name>
    <name type="common">Yeast</name>
    <name type="synonym">Pichia pastoris</name>
    <dbReference type="NCBI Taxonomy" id="4922"/>
    <lineage>
        <taxon>Eukaryota</taxon>
        <taxon>Fungi</taxon>
        <taxon>Dikarya</taxon>
        <taxon>Ascomycota</taxon>
        <taxon>Saccharomycotina</taxon>
        <taxon>Pichiomycetes</taxon>
        <taxon>Pichiales</taxon>
        <taxon>Pichiaceae</taxon>
        <taxon>Komagataella</taxon>
    </lineage>
</organism>
<reference evidence="14 15" key="1">
    <citation type="submission" date="2016-02" db="EMBL/GenBank/DDBJ databases">
        <title>Comparative genomic and transcriptomic foundation for Pichia pastoris.</title>
        <authorList>
            <person name="Love K.R."/>
            <person name="Shah K.A."/>
            <person name="Whittaker C.A."/>
            <person name="Wu J."/>
            <person name="Bartlett M.C."/>
            <person name="Ma D."/>
            <person name="Leeson R.L."/>
            <person name="Priest M."/>
            <person name="Young S.K."/>
            <person name="Love J.C."/>
        </authorList>
    </citation>
    <scope>NUCLEOTIDE SEQUENCE [LARGE SCALE GENOMIC DNA]</scope>
    <source>
        <strain evidence="14 15">ATCC 28485</strain>
    </source>
</reference>
<feature type="region of interest" description="Disordered" evidence="12">
    <location>
        <begin position="318"/>
        <end position="342"/>
    </location>
</feature>
<dbReference type="GO" id="GO:0034727">
    <property type="term" value="P:piecemeal microautophagy of the nucleus"/>
    <property type="evidence" value="ECO:0007669"/>
    <property type="project" value="TreeGrafter"/>
</dbReference>
<dbReference type="GO" id="GO:0000045">
    <property type="term" value="P:autophagosome assembly"/>
    <property type="evidence" value="ECO:0007669"/>
    <property type="project" value="TreeGrafter"/>
</dbReference>
<keyword evidence="7" id="KW-0788">Thiol protease</keyword>
<evidence type="ECO:0000256" key="8">
    <source>
        <dbReference type="ARBA" id="ARBA00022927"/>
    </source>
</evidence>
<dbReference type="SUPFAM" id="SSF54001">
    <property type="entry name" value="Cysteine proteinases"/>
    <property type="match status" value="1"/>
</dbReference>
<evidence type="ECO:0000256" key="4">
    <source>
        <dbReference type="ARBA" id="ARBA00022490"/>
    </source>
</evidence>
<keyword evidence="4 11" id="KW-0963">Cytoplasm</keyword>
<evidence type="ECO:0000256" key="6">
    <source>
        <dbReference type="ARBA" id="ARBA00022801"/>
    </source>
</evidence>
<proteinExistence type="inferred from homology"/>
<dbReference type="PANTHER" id="PTHR22624:SF49">
    <property type="entry name" value="CYSTEINE PROTEASE"/>
    <property type="match status" value="1"/>
</dbReference>
<feature type="domain" description="Peptidase C54 catalytic" evidence="13">
    <location>
        <begin position="63"/>
        <end position="400"/>
    </location>
</feature>
<comment type="subcellular location">
    <subcellularLocation>
        <location evidence="11">Nucleus</location>
    </subcellularLocation>
    <subcellularLocation>
        <location evidence="11">Cytoplasm</location>
    </subcellularLocation>
    <subcellularLocation>
        <location evidence="1">Preautophagosomal structure</location>
    </subcellularLocation>
</comment>
<protein>
    <recommendedName>
        <fullName evidence="11">Cysteine protease</fullName>
        <ecNumber evidence="11">3.4.22.-</ecNumber>
    </recommendedName>
</protein>
<dbReference type="InterPro" id="IPR046792">
    <property type="entry name" value="Peptidase_C54_cat"/>
</dbReference>
<dbReference type="AlphaFoldDB" id="A0A1B2JEC3"/>
<comment type="similarity">
    <text evidence="2 11">Belongs to the peptidase C54 family.</text>
</comment>
<comment type="function">
    <text evidence="11">Required for selective autophagic degradation of the nucleus (nucleophagy) as well as for mitophagy which contributes to regulate mitochondrial quantity and quality by eliminating the mitochondria to a basal level to fulfill cellular energy requirements and preventing excess ROS production.</text>
</comment>
<keyword evidence="9" id="KW-0072">Autophagy</keyword>
<evidence type="ECO:0000256" key="9">
    <source>
        <dbReference type="ARBA" id="ARBA00023006"/>
    </source>
</evidence>
<keyword evidence="11" id="KW-0539">Nucleus</keyword>
<sequence>MYRFLGLGTHPNDDQNKIHVLGRQYDPIKTPEGEGKDLDLNSRFQQVLDSIKDGNRKSANYSQSFIDDVYSKIWLTYRAGFPPIARDKDSPTFTLGALLRGQFDFNEVGFTSDAGWGCMIRTSQSLLANALLFLHLGRDWVFKAKDPANVDHDRIISWFVDIPDEPFSIHNFVQQGIKCCDKKPGEWFGPSAASRAIKNLCKEYTPCGLRVYLSSDCGDVYDTEVRELAYGDSDTFTPILILLGIRLGVEKVNPVYWDSLRECLSLKQSVGIAGGRPCSSHYFYGFQGDYLFYLDPHLPQKALTFGSTEKPVHRLQTKKTDENAAGQYPVSNTDANNETSHDDCYESKLDNSKYVEILSCLDVKSVHTPKVTKLHLSHMDPSMLIGFLITSEDDFNDWKENIGKKDPSHKIVHITETKVSESTSNFQFNSLRSNSIADYDNCSGEDCDSTAIASDSDDFVDLAADFAVTGLEPRTHTGVDDETSSDYVQHFPIRRFSQPVIVSREDVVPTLSEENGVIALDDKMSGISVSR</sequence>
<name>A0A1B2JEC3_PICPA</name>
<dbReference type="InterPro" id="IPR005078">
    <property type="entry name" value="Peptidase_C54"/>
</dbReference>